<organism evidence="2 3">
    <name type="scientific">Sphaerisporangium siamense</name>
    <dbReference type="NCBI Taxonomy" id="795645"/>
    <lineage>
        <taxon>Bacteria</taxon>
        <taxon>Bacillati</taxon>
        <taxon>Actinomycetota</taxon>
        <taxon>Actinomycetes</taxon>
        <taxon>Streptosporangiales</taxon>
        <taxon>Streptosporangiaceae</taxon>
        <taxon>Sphaerisporangium</taxon>
    </lineage>
</organism>
<dbReference type="Pfam" id="PF05899">
    <property type="entry name" value="Cupin_3"/>
    <property type="match status" value="1"/>
</dbReference>
<gene>
    <name evidence="2" type="ORF">BJ982_000916</name>
</gene>
<dbReference type="PANTHER" id="PTHR40943">
    <property type="entry name" value="CYTOPLASMIC PROTEIN-RELATED"/>
    <property type="match status" value="1"/>
</dbReference>
<dbReference type="InterPro" id="IPR008579">
    <property type="entry name" value="UGlyAH_Cupin_dom"/>
</dbReference>
<dbReference type="SUPFAM" id="SSF51182">
    <property type="entry name" value="RmlC-like cupins"/>
    <property type="match status" value="1"/>
</dbReference>
<dbReference type="InterPro" id="IPR014710">
    <property type="entry name" value="RmlC-like_jellyroll"/>
</dbReference>
<comment type="caution">
    <text evidence="2">The sequence shown here is derived from an EMBL/GenBank/DDBJ whole genome shotgun (WGS) entry which is preliminary data.</text>
</comment>
<sequence length="121" mass="13812">MTMNFRPAELDLSDAKQRPLVPPSATPIEPAEILTRNRVLHMSEDKKFIIGTWECAPGSSRWEYDNREESVYVISGTMTVQEDGGEPVKLTPGSSAVFPFGWKGTWTVHETFQKVYHIYRH</sequence>
<dbReference type="Gene3D" id="2.60.120.10">
    <property type="entry name" value="Jelly Rolls"/>
    <property type="match status" value="1"/>
</dbReference>
<dbReference type="AlphaFoldDB" id="A0A7W7D384"/>
<dbReference type="EMBL" id="JACHND010000001">
    <property type="protein sequence ID" value="MBB4699372.1"/>
    <property type="molecule type" value="Genomic_DNA"/>
</dbReference>
<accession>A0A7W7D384</accession>
<proteinExistence type="predicted"/>
<dbReference type="RefSeq" id="WP_184609287.1">
    <property type="nucleotide sequence ID" value="NZ_BOOV01000044.1"/>
</dbReference>
<reference evidence="2 3" key="1">
    <citation type="submission" date="2020-08" db="EMBL/GenBank/DDBJ databases">
        <title>Sequencing the genomes of 1000 actinobacteria strains.</title>
        <authorList>
            <person name="Klenk H.-P."/>
        </authorList>
    </citation>
    <scope>NUCLEOTIDE SEQUENCE [LARGE SCALE GENOMIC DNA]</scope>
    <source>
        <strain evidence="2 3">DSM 45784</strain>
    </source>
</reference>
<dbReference type="Proteomes" id="UP000542210">
    <property type="component" value="Unassembled WGS sequence"/>
</dbReference>
<protein>
    <submittedName>
        <fullName evidence="2">Putative cupin superfamily protein</fullName>
    </submittedName>
</protein>
<keyword evidence="3" id="KW-1185">Reference proteome</keyword>
<feature type="domain" description="(S)-ureidoglycine aminohydrolase cupin" evidence="1">
    <location>
        <begin position="43"/>
        <end position="116"/>
    </location>
</feature>
<evidence type="ECO:0000259" key="1">
    <source>
        <dbReference type="Pfam" id="PF05899"/>
    </source>
</evidence>
<evidence type="ECO:0000313" key="2">
    <source>
        <dbReference type="EMBL" id="MBB4699372.1"/>
    </source>
</evidence>
<dbReference type="InterPro" id="IPR011051">
    <property type="entry name" value="RmlC_Cupin_sf"/>
</dbReference>
<dbReference type="PANTHER" id="PTHR40943:SF1">
    <property type="entry name" value="CYTOPLASMIC PROTEIN"/>
    <property type="match status" value="1"/>
</dbReference>
<evidence type="ECO:0000313" key="3">
    <source>
        <dbReference type="Proteomes" id="UP000542210"/>
    </source>
</evidence>
<name>A0A7W7D384_9ACTN</name>